<dbReference type="GO" id="GO:0006412">
    <property type="term" value="P:translation"/>
    <property type="evidence" value="ECO:0007669"/>
    <property type="project" value="InterPro"/>
</dbReference>
<dbReference type="SUPFAM" id="SSF46561">
    <property type="entry name" value="Ribosomal protein L29 (L29p)"/>
    <property type="match status" value="1"/>
</dbReference>
<proteinExistence type="inferred from homology"/>
<evidence type="ECO:0000313" key="6">
    <source>
        <dbReference type="EMBL" id="SZX74313.1"/>
    </source>
</evidence>
<evidence type="ECO:0000256" key="5">
    <source>
        <dbReference type="ARBA" id="ARBA00042960"/>
    </source>
</evidence>
<dbReference type="InterPro" id="IPR050063">
    <property type="entry name" value="Ribosomal_protein_uL29"/>
</dbReference>
<evidence type="ECO:0000256" key="3">
    <source>
        <dbReference type="ARBA" id="ARBA00023274"/>
    </source>
</evidence>
<keyword evidence="2" id="KW-0689">Ribosomal protein</keyword>
<comment type="similarity">
    <text evidence="1">Belongs to the universal ribosomal protein uL29 family.</text>
</comment>
<sequence length="130" mass="14486">MLATRVKAFQAAGSRPQVRGASVIVAARPTKATDFKGLDNAELLQKVSELKREHLRLEYMQRTRGNTINPGAEANPEAIAPKPSEFKQVRRSIAQLLTLLRERESEAGINRKESRKLRKEAMVAGGFGRF</sequence>
<gene>
    <name evidence="6" type="ORF">BQ4739_LOCUS14602</name>
</gene>
<dbReference type="Pfam" id="PF00831">
    <property type="entry name" value="Ribosomal_L29"/>
    <property type="match status" value="1"/>
</dbReference>
<dbReference type="Proteomes" id="UP000256970">
    <property type="component" value="Unassembled WGS sequence"/>
</dbReference>
<dbReference type="GO" id="GO:0022625">
    <property type="term" value="C:cytosolic large ribosomal subunit"/>
    <property type="evidence" value="ECO:0007669"/>
    <property type="project" value="TreeGrafter"/>
</dbReference>
<dbReference type="HAMAP" id="MF_00374">
    <property type="entry name" value="Ribosomal_uL29"/>
    <property type="match status" value="1"/>
</dbReference>
<evidence type="ECO:0000313" key="7">
    <source>
        <dbReference type="Proteomes" id="UP000256970"/>
    </source>
</evidence>
<dbReference type="PANTHER" id="PTHR10916">
    <property type="entry name" value="60S RIBOSOMAL PROTEIN L35/50S RIBOSOMAL PROTEIN L29"/>
    <property type="match status" value="1"/>
</dbReference>
<dbReference type="Gene3D" id="1.10.287.310">
    <property type="match status" value="1"/>
</dbReference>
<reference evidence="6 7" key="1">
    <citation type="submission" date="2016-10" db="EMBL/GenBank/DDBJ databases">
        <authorList>
            <person name="Cai Z."/>
        </authorList>
    </citation>
    <scope>NUCLEOTIDE SEQUENCE [LARGE SCALE GENOMIC DNA]</scope>
</reference>
<dbReference type="NCBIfam" id="TIGR00012">
    <property type="entry name" value="L29"/>
    <property type="match status" value="1"/>
</dbReference>
<dbReference type="PROSITE" id="PS00579">
    <property type="entry name" value="RIBOSOMAL_L29"/>
    <property type="match status" value="1"/>
</dbReference>
<dbReference type="InterPro" id="IPR018254">
    <property type="entry name" value="Ribosomal_uL29_CS"/>
</dbReference>
<keyword evidence="3" id="KW-0687">Ribonucleoprotein</keyword>
<organism evidence="6 7">
    <name type="scientific">Tetradesmus obliquus</name>
    <name type="common">Green alga</name>
    <name type="synonym">Acutodesmus obliquus</name>
    <dbReference type="NCBI Taxonomy" id="3088"/>
    <lineage>
        <taxon>Eukaryota</taxon>
        <taxon>Viridiplantae</taxon>
        <taxon>Chlorophyta</taxon>
        <taxon>core chlorophytes</taxon>
        <taxon>Chlorophyceae</taxon>
        <taxon>CS clade</taxon>
        <taxon>Sphaeropleales</taxon>
        <taxon>Scenedesmaceae</taxon>
        <taxon>Tetradesmus</taxon>
    </lineage>
</organism>
<dbReference type="InterPro" id="IPR036049">
    <property type="entry name" value="Ribosomal_uL29_sf"/>
</dbReference>
<protein>
    <recommendedName>
        <fullName evidence="4">Large ribosomal subunit protein uL29c</fullName>
    </recommendedName>
    <alternativeName>
        <fullName evidence="5">50S ribosomal protein L29, chloroplastic</fullName>
    </alternativeName>
</protein>
<dbReference type="AlphaFoldDB" id="A0A383WAP9"/>
<evidence type="ECO:0000256" key="4">
    <source>
        <dbReference type="ARBA" id="ARBA00040028"/>
    </source>
</evidence>
<dbReference type="CDD" id="cd00427">
    <property type="entry name" value="Ribosomal_L29_HIP"/>
    <property type="match status" value="1"/>
</dbReference>
<name>A0A383WAP9_TETOB</name>
<accession>A0A383WAP9</accession>
<dbReference type="EMBL" id="FNXT01001211">
    <property type="protein sequence ID" value="SZX74313.1"/>
    <property type="molecule type" value="Genomic_DNA"/>
</dbReference>
<keyword evidence="7" id="KW-1185">Reference proteome</keyword>
<dbReference type="InterPro" id="IPR001854">
    <property type="entry name" value="Ribosomal_uL29"/>
</dbReference>
<dbReference type="STRING" id="3088.A0A383WAP9"/>
<evidence type="ECO:0000256" key="2">
    <source>
        <dbReference type="ARBA" id="ARBA00022980"/>
    </source>
</evidence>
<dbReference type="GO" id="GO:0003735">
    <property type="term" value="F:structural constituent of ribosome"/>
    <property type="evidence" value="ECO:0007669"/>
    <property type="project" value="InterPro"/>
</dbReference>
<dbReference type="PANTHER" id="PTHR10916:SF0">
    <property type="entry name" value="LARGE RIBOSOMAL SUBUNIT PROTEIN UL29C"/>
    <property type="match status" value="1"/>
</dbReference>
<evidence type="ECO:0000256" key="1">
    <source>
        <dbReference type="ARBA" id="ARBA00009254"/>
    </source>
</evidence>